<sequence length="80" mass="9273">MKVCSEESIAIEVESIITDVDELVWRICNHFKKQRTDCKVINKGYMPKVEVDGRRYNGIQKSSIKALMRESIIELVPCKE</sequence>
<accession>A0A371J8L8</accession>
<evidence type="ECO:0000313" key="2">
    <source>
        <dbReference type="Proteomes" id="UP000215694"/>
    </source>
</evidence>
<gene>
    <name evidence="1" type="ORF">CHL78_003595</name>
</gene>
<name>A0A371J8L8_9FIRM</name>
<evidence type="ECO:0000313" key="1">
    <source>
        <dbReference type="EMBL" id="RDY29016.1"/>
    </source>
</evidence>
<dbReference type="Proteomes" id="UP000215694">
    <property type="component" value="Unassembled WGS sequence"/>
</dbReference>
<dbReference type="OrthoDB" id="2969827at2"/>
<protein>
    <submittedName>
        <fullName evidence="1">Uncharacterized protein</fullName>
    </submittedName>
</protein>
<keyword evidence="2" id="KW-1185">Reference proteome</keyword>
<dbReference type="EMBL" id="NOJY02000004">
    <property type="protein sequence ID" value="RDY29016.1"/>
    <property type="molecule type" value="Genomic_DNA"/>
</dbReference>
<dbReference type="AlphaFoldDB" id="A0A371J8L8"/>
<comment type="caution">
    <text evidence="1">The sequence shown here is derived from an EMBL/GenBank/DDBJ whole genome shotgun (WGS) entry which is preliminary data.</text>
</comment>
<organism evidence="1 2">
    <name type="scientific">Romboutsia weinsteinii</name>
    <dbReference type="NCBI Taxonomy" id="2020949"/>
    <lineage>
        <taxon>Bacteria</taxon>
        <taxon>Bacillati</taxon>
        <taxon>Bacillota</taxon>
        <taxon>Clostridia</taxon>
        <taxon>Peptostreptococcales</taxon>
        <taxon>Peptostreptococcaceae</taxon>
        <taxon>Romboutsia</taxon>
    </lineage>
</organism>
<reference evidence="1 2" key="1">
    <citation type="journal article" date="2017" name="Genome Announc.">
        <title>Draft Genome Sequence of Romboutsia weinsteinii sp. nov. Strain CCRI-19649(T) Isolated from Surface Water.</title>
        <authorList>
            <person name="Maheux A.F."/>
            <person name="Boudreau D.K."/>
            <person name="Berube E."/>
            <person name="Boissinot M."/>
            <person name="Cantin P."/>
            <person name="Raymond F."/>
            <person name="Corbeil J."/>
            <person name="Omar R.F."/>
            <person name="Bergeron M.G."/>
        </authorList>
    </citation>
    <scope>NUCLEOTIDE SEQUENCE [LARGE SCALE GENOMIC DNA]</scope>
    <source>
        <strain evidence="1 2">CCRI-19649</strain>
    </source>
</reference>
<proteinExistence type="predicted"/>
<dbReference type="RefSeq" id="WP_094366863.1">
    <property type="nucleotide sequence ID" value="NZ_NOJY02000004.1"/>
</dbReference>